<name>A0AAV7HVJ7_COTGL</name>
<dbReference type="AlphaFoldDB" id="A0AAV7HVJ7"/>
<sequence>MPAWNRRGQEQGQKKPELQLNSRIGCFFAVARYDDADADGLREEVNCSGTTVPMAARANIRDEGPRLMWLSAGPLRRNWKCTRGISKLQLLFANLEYGEWELELQRKRVTLLEDKSCERKSKSFSF</sequence>
<protein>
    <submittedName>
        <fullName evidence="1">Uncharacterized protein</fullName>
    </submittedName>
</protein>
<accession>A0AAV7HVJ7</accession>
<dbReference type="Proteomes" id="UP000826195">
    <property type="component" value="Unassembled WGS sequence"/>
</dbReference>
<evidence type="ECO:0000313" key="1">
    <source>
        <dbReference type="EMBL" id="KAH0535730.1"/>
    </source>
</evidence>
<organism evidence="1 2">
    <name type="scientific">Cotesia glomerata</name>
    <name type="common">Lepidopteran parasitic wasp</name>
    <name type="synonym">Apanteles glomeratus</name>
    <dbReference type="NCBI Taxonomy" id="32391"/>
    <lineage>
        <taxon>Eukaryota</taxon>
        <taxon>Metazoa</taxon>
        <taxon>Ecdysozoa</taxon>
        <taxon>Arthropoda</taxon>
        <taxon>Hexapoda</taxon>
        <taxon>Insecta</taxon>
        <taxon>Pterygota</taxon>
        <taxon>Neoptera</taxon>
        <taxon>Endopterygota</taxon>
        <taxon>Hymenoptera</taxon>
        <taxon>Apocrita</taxon>
        <taxon>Ichneumonoidea</taxon>
        <taxon>Braconidae</taxon>
        <taxon>Microgastrinae</taxon>
        <taxon>Cotesia</taxon>
    </lineage>
</organism>
<proteinExistence type="predicted"/>
<comment type="caution">
    <text evidence="1">The sequence shown here is derived from an EMBL/GenBank/DDBJ whole genome shotgun (WGS) entry which is preliminary data.</text>
</comment>
<dbReference type="EMBL" id="JAHXZJ010002982">
    <property type="protein sequence ID" value="KAH0535730.1"/>
    <property type="molecule type" value="Genomic_DNA"/>
</dbReference>
<gene>
    <name evidence="1" type="ORF">KQX54_018587</name>
</gene>
<keyword evidence="2" id="KW-1185">Reference proteome</keyword>
<reference evidence="1 2" key="1">
    <citation type="journal article" date="2021" name="J. Hered.">
        <title>A chromosome-level genome assembly of the parasitoid wasp, Cotesia glomerata (Hymenoptera: Braconidae).</title>
        <authorList>
            <person name="Pinto B.J."/>
            <person name="Weis J.J."/>
            <person name="Gamble T."/>
            <person name="Ode P.J."/>
            <person name="Paul R."/>
            <person name="Zaspel J.M."/>
        </authorList>
    </citation>
    <scope>NUCLEOTIDE SEQUENCE [LARGE SCALE GENOMIC DNA]</scope>
    <source>
        <strain evidence="1">CgM1</strain>
    </source>
</reference>
<evidence type="ECO:0000313" key="2">
    <source>
        <dbReference type="Proteomes" id="UP000826195"/>
    </source>
</evidence>